<accession>A0A9X9WCZ8</accession>
<feature type="transmembrane region" description="Helical" evidence="1">
    <location>
        <begin position="38"/>
        <end position="57"/>
    </location>
</feature>
<evidence type="ECO:0000313" key="4">
    <source>
        <dbReference type="EMBL" id="NKE15975.1"/>
    </source>
</evidence>
<feature type="domain" description="Potassium channel" evidence="2">
    <location>
        <begin position="247"/>
        <end position="299"/>
    </location>
</feature>
<comment type="caution">
    <text evidence="3">The sequence shown here is derived from an EMBL/GenBank/DDBJ whole genome shotgun (WGS) entry which is preliminary data.</text>
</comment>
<feature type="transmembrane region" description="Helical" evidence="1">
    <location>
        <begin position="135"/>
        <end position="154"/>
    </location>
</feature>
<dbReference type="AlphaFoldDB" id="A0A9X9WCZ8"/>
<evidence type="ECO:0000259" key="2">
    <source>
        <dbReference type="Pfam" id="PF07885"/>
    </source>
</evidence>
<feature type="transmembrane region" description="Helical" evidence="1">
    <location>
        <begin position="93"/>
        <end position="111"/>
    </location>
</feature>
<dbReference type="SUPFAM" id="SSF81324">
    <property type="entry name" value="Voltage-gated potassium channels"/>
    <property type="match status" value="1"/>
</dbReference>
<reference evidence="4 5" key="2">
    <citation type="submission" date="2020-02" db="EMBL/GenBank/DDBJ databases">
        <authorList>
            <person name="Sun Q."/>
            <person name="Inoue M."/>
        </authorList>
    </citation>
    <scope>NUCLEOTIDE SEQUENCE [LARGE SCALE GENOMIC DNA]</scope>
    <source>
        <strain evidence="4 5">KCTC 22478</strain>
    </source>
</reference>
<reference evidence="3" key="1">
    <citation type="submission" date="2020-01" db="EMBL/GenBank/DDBJ databases">
        <authorList>
            <person name="Rat A."/>
        </authorList>
    </citation>
    <scope>NUCLEOTIDE SEQUENCE</scope>
    <source>
        <strain evidence="3">LMG 31161</strain>
    </source>
</reference>
<keyword evidence="1" id="KW-0812">Transmembrane</keyword>
<dbReference type="InterPro" id="IPR013099">
    <property type="entry name" value="K_chnl_dom"/>
</dbReference>
<evidence type="ECO:0000313" key="6">
    <source>
        <dbReference type="Proteomes" id="UP001138708"/>
    </source>
</evidence>
<protein>
    <recommendedName>
        <fullName evidence="2">Potassium channel domain-containing protein</fullName>
    </recommendedName>
</protein>
<keyword evidence="1" id="KW-0472">Membrane</keyword>
<evidence type="ECO:0000313" key="3">
    <source>
        <dbReference type="EMBL" id="MBR0658208.1"/>
    </source>
</evidence>
<dbReference type="EMBL" id="JAAVUP010000001">
    <property type="protein sequence ID" value="NKE15975.1"/>
    <property type="molecule type" value="Genomic_DNA"/>
</dbReference>
<dbReference type="Proteomes" id="UP001138708">
    <property type="component" value="Unassembled WGS sequence"/>
</dbReference>
<keyword evidence="1" id="KW-1133">Transmembrane helix</keyword>
<evidence type="ECO:0000313" key="5">
    <source>
        <dbReference type="Proteomes" id="UP000746741"/>
    </source>
</evidence>
<proteinExistence type="predicted"/>
<feature type="transmembrane region" description="Helical" evidence="1">
    <location>
        <begin position="205"/>
        <end position="230"/>
    </location>
</feature>
<reference evidence="3" key="3">
    <citation type="journal article" date="2021" name="Syst. Appl. Microbiol.">
        <title>Roseomonas hellenica sp. nov., isolated from roots of wild-growing Alkanna tinctoria.</title>
        <authorList>
            <person name="Rat A."/>
            <person name="Naranjo H.D."/>
            <person name="Lebbe L."/>
            <person name="Cnockaert M."/>
            <person name="Krigas N."/>
            <person name="Grigoriadou K."/>
            <person name="Maloupa E."/>
            <person name="Willems A."/>
        </authorList>
    </citation>
    <scope>NUCLEOTIDE SEQUENCE</scope>
    <source>
        <strain evidence="3">LMG 31161</strain>
    </source>
</reference>
<name>A0A9X9WCZ8_9PROT</name>
<dbReference type="Pfam" id="PF07885">
    <property type="entry name" value="Ion_trans_2"/>
    <property type="match status" value="1"/>
</dbReference>
<dbReference type="Proteomes" id="UP000746741">
    <property type="component" value="Unassembled WGS sequence"/>
</dbReference>
<feature type="transmembrane region" description="Helical" evidence="1">
    <location>
        <begin position="64"/>
        <end position="87"/>
    </location>
</feature>
<dbReference type="EMBL" id="JAAEDK010000005">
    <property type="protein sequence ID" value="MBR0658208.1"/>
    <property type="molecule type" value="Genomic_DNA"/>
</dbReference>
<feature type="transmembrane region" description="Helical" evidence="1">
    <location>
        <begin position="276"/>
        <end position="296"/>
    </location>
</feature>
<keyword evidence="5" id="KW-1185">Reference proteome</keyword>
<sequence>MTPSGLGRRLPEGWFRSVIMTLGFGLLVAGGVADQGTLFPFLVIGVAALGLGTLYLLFPHGLHFAFGTSAGLAVYACLFAVMGRAAFPDAPAPARAVAFLLPVVTFLVAVWRRRRSLRLVAEAEHPFDLGHLPRMARWLIPVWSVGAFSLALPVNRLPVLEQGAALILAMAVIAIVVAASVRGVVLLLTDMALITEELAGRASRILVPVVAFLAMYAMLVIVFACLYRIAQGLSMHSLFHGPQGPVPLPFPDALYFSLVTQATVGYGDVTPHDDGIRLLASLQVILGQVLLLFGFAEIMRSRRVLAGEAQPRRPVAPADD</sequence>
<evidence type="ECO:0000256" key="1">
    <source>
        <dbReference type="SAM" id="Phobius"/>
    </source>
</evidence>
<dbReference type="RefSeq" id="WP_168039049.1">
    <property type="nucleotide sequence ID" value="NZ_JAAEDK010000005.1"/>
</dbReference>
<feature type="transmembrane region" description="Helical" evidence="1">
    <location>
        <begin position="166"/>
        <end position="193"/>
    </location>
</feature>
<feature type="transmembrane region" description="Helical" evidence="1">
    <location>
        <begin position="14"/>
        <end position="32"/>
    </location>
</feature>
<dbReference type="Gene3D" id="1.10.287.70">
    <property type="match status" value="1"/>
</dbReference>
<organism evidence="3 6">
    <name type="scientific">Neoroseomonas oryzicola</name>
    <dbReference type="NCBI Taxonomy" id="535904"/>
    <lineage>
        <taxon>Bacteria</taxon>
        <taxon>Pseudomonadati</taxon>
        <taxon>Pseudomonadota</taxon>
        <taxon>Alphaproteobacteria</taxon>
        <taxon>Acetobacterales</taxon>
        <taxon>Acetobacteraceae</taxon>
        <taxon>Neoroseomonas</taxon>
    </lineage>
</organism>
<gene>
    <name evidence="4" type="ORF">GWK15_03400</name>
    <name evidence="3" type="ORF">GXW75_03025</name>
</gene>